<dbReference type="EMBL" id="JAVDWU010000007">
    <property type="protein sequence ID" value="MDR7151498.1"/>
    <property type="molecule type" value="Genomic_DNA"/>
</dbReference>
<comment type="caution">
    <text evidence="3">The sequence shown here is derived from an EMBL/GenBank/DDBJ whole genome shotgun (WGS) entry which is preliminary data.</text>
</comment>
<evidence type="ECO:0000256" key="1">
    <source>
        <dbReference type="PROSITE-ProRule" id="PRU00169"/>
    </source>
</evidence>
<dbReference type="Gene3D" id="3.40.50.2300">
    <property type="match status" value="1"/>
</dbReference>
<keyword evidence="4" id="KW-1185">Reference proteome</keyword>
<dbReference type="SUPFAM" id="SSF52172">
    <property type="entry name" value="CheY-like"/>
    <property type="match status" value="1"/>
</dbReference>
<proteinExistence type="predicted"/>
<dbReference type="InterPro" id="IPR050625">
    <property type="entry name" value="ParA/MinD_ATPase"/>
</dbReference>
<dbReference type="Gene3D" id="3.40.50.300">
    <property type="entry name" value="P-loop containing nucleotide triphosphate hydrolases"/>
    <property type="match status" value="1"/>
</dbReference>
<evidence type="ECO:0000259" key="2">
    <source>
        <dbReference type="PROSITE" id="PS50110"/>
    </source>
</evidence>
<dbReference type="InterPro" id="IPR001789">
    <property type="entry name" value="Sig_transdc_resp-reg_receiver"/>
</dbReference>
<reference evidence="3 4" key="1">
    <citation type="submission" date="2023-07" db="EMBL/GenBank/DDBJ databases">
        <title>Sorghum-associated microbial communities from plants grown in Nebraska, USA.</title>
        <authorList>
            <person name="Schachtman D."/>
        </authorList>
    </citation>
    <scope>NUCLEOTIDE SEQUENCE [LARGE SCALE GENOMIC DNA]</scope>
    <source>
        <strain evidence="3 4">4249</strain>
    </source>
</reference>
<organism evidence="3 4">
    <name type="scientific">Hydrogenophaga palleronii</name>
    <dbReference type="NCBI Taxonomy" id="65655"/>
    <lineage>
        <taxon>Bacteria</taxon>
        <taxon>Pseudomonadati</taxon>
        <taxon>Pseudomonadota</taxon>
        <taxon>Betaproteobacteria</taxon>
        <taxon>Burkholderiales</taxon>
        <taxon>Comamonadaceae</taxon>
        <taxon>Hydrogenophaga</taxon>
    </lineage>
</organism>
<dbReference type="PANTHER" id="PTHR43384:SF13">
    <property type="entry name" value="SLR0110 PROTEIN"/>
    <property type="match status" value="1"/>
</dbReference>
<name>A0ABU1WQC8_9BURK</name>
<keyword evidence="1" id="KW-0597">Phosphoprotein</keyword>
<dbReference type="SUPFAM" id="SSF52540">
    <property type="entry name" value="P-loop containing nucleoside triphosphate hydrolases"/>
    <property type="match status" value="1"/>
</dbReference>
<dbReference type="InterPro" id="IPR025669">
    <property type="entry name" value="AAA_dom"/>
</dbReference>
<dbReference type="InterPro" id="IPR011006">
    <property type="entry name" value="CheY-like_superfamily"/>
</dbReference>
<dbReference type="PROSITE" id="PS50110">
    <property type="entry name" value="RESPONSE_REGULATORY"/>
    <property type="match status" value="1"/>
</dbReference>
<dbReference type="InterPro" id="IPR027417">
    <property type="entry name" value="P-loop_NTPase"/>
</dbReference>
<feature type="domain" description="Response regulatory" evidence="2">
    <location>
        <begin position="4"/>
        <end position="120"/>
    </location>
</feature>
<protein>
    <submittedName>
        <fullName evidence="3">Pilus assembly protein CpaE</fullName>
    </submittedName>
</protein>
<sequence length="390" mass="42243">MTSRISLICATPETREKVVRQFASPPGVDITVHVGGARTLLSVMQKDQPDVLLLDLPGPDDTDFELIDAATQRIQGVLVLMVSNDASMATLKRAMRAGVRDVLAAPLSDETVKVALDYLRDARANTSRFGDSSGEVHAFIPAKGGCGATFLATNLAYVLAKSGRRVLLIDLNLYFGDAATYLTDRKAPANVVDVARQARRLDGALLGASVLKVRENLNVLVAPDMPYQLEEVTADNVAAIIALARTEYDFVLLDLGRAMDPPTVKALDVADRIVMVVEQSLPALKDARRMAQVFEGLGYGRDKVRMVLNCFAKSSLIRAEDVEKATGLTVTRQIPDSDEAVRTAINQGDPLPRLKPKDPVAKALQQWALDLSPVTVKPEKSWFATLTGSH</sequence>
<dbReference type="Proteomes" id="UP001265700">
    <property type="component" value="Unassembled WGS sequence"/>
</dbReference>
<accession>A0ABU1WQC8</accession>
<feature type="modified residue" description="4-aspartylphosphate" evidence="1">
    <location>
        <position position="55"/>
    </location>
</feature>
<evidence type="ECO:0000313" key="4">
    <source>
        <dbReference type="Proteomes" id="UP001265700"/>
    </source>
</evidence>
<dbReference type="PANTHER" id="PTHR43384">
    <property type="entry name" value="SEPTUM SITE-DETERMINING PROTEIN MIND HOMOLOG, CHLOROPLASTIC-RELATED"/>
    <property type="match status" value="1"/>
</dbReference>
<dbReference type="Pfam" id="PF13614">
    <property type="entry name" value="AAA_31"/>
    <property type="match status" value="1"/>
</dbReference>
<gene>
    <name evidence="3" type="ORF">J2W49_003474</name>
</gene>
<evidence type="ECO:0000313" key="3">
    <source>
        <dbReference type="EMBL" id="MDR7151498.1"/>
    </source>
</evidence>
<dbReference type="RefSeq" id="WP_310318983.1">
    <property type="nucleotide sequence ID" value="NZ_JAVDWU010000007.1"/>
</dbReference>